<dbReference type="GO" id="GO:0046556">
    <property type="term" value="F:alpha-L-arabinofuranosidase activity"/>
    <property type="evidence" value="ECO:0007669"/>
    <property type="project" value="InterPro"/>
</dbReference>
<evidence type="ECO:0000256" key="12">
    <source>
        <dbReference type="ARBA" id="ARBA00023303"/>
    </source>
</evidence>
<evidence type="ECO:0000256" key="13">
    <source>
        <dbReference type="SAM" id="MobiDB-lite"/>
    </source>
</evidence>
<dbReference type="FunFam" id="3.40.190.10:FF:000009">
    <property type="entry name" value="Putative glutamate receptor ionotropic NMDA 2B"/>
    <property type="match status" value="1"/>
</dbReference>
<dbReference type="InterPro" id="IPR007934">
    <property type="entry name" value="AbfB_ABD"/>
</dbReference>
<dbReference type="PANTHER" id="PTHR18966">
    <property type="entry name" value="IONOTROPIC GLUTAMATE RECEPTOR"/>
    <property type="match status" value="1"/>
</dbReference>
<evidence type="ECO:0000256" key="11">
    <source>
        <dbReference type="ARBA" id="ARBA00023286"/>
    </source>
</evidence>
<keyword evidence="5" id="KW-0862">Zinc</keyword>
<keyword evidence="8 14" id="KW-0472">Membrane</keyword>
<organism evidence="17 18">
    <name type="scientific">Stylophora pistillata</name>
    <name type="common">Smooth cauliflower coral</name>
    <dbReference type="NCBI Taxonomy" id="50429"/>
    <lineage>
        <taxon>Eukaryota</taxon>
        <taxon>Metazoa</taxon>
        <taxon>Cnidaria</taxon>
        <taxon>Anthozoa</taxon>
        <taxon>Hexacorallia</taxon>
        <taxon>Scleractinia</taxon>
        <taxon>Astrocoeniina</taxon>
        <taxon>Pocilloporidae</taxon>
        <taxon>Stylophora</taxon>
    </lineage>
</organism>
<feature type="transmembrane region" description="Helical" evidence="14">
    <location>
        <begin position="182"/>
        <end position="198"/>
    </location>
</feature>
<keyword evidence="6 14" id="KW-1133">Transmembrane helix</keyword>
<dbReference type="Pfam" id="PF00090">
    <property type="entry name" value="TSP_1"/>
    <property type="match status" value="1"/>
</dbReference>
<evidence type="ECO:0000256" key="9">
    <source>
        <dbReference type="ARBA" id="ARBA00023170"/>
    </source>
</evidence>
<dbReference type="SUPFAM" id="SSF82895">
    <property type="entry name" value="TSP-1 type 1 repeat"/>
    <property type="match status" value="1"/>
</dbReference>
<evidence type="ECO:0000256" key="1">
    <source>
        <dbReference type="ARBA" id="ARBA00004141"/>
    </source>
</evidence>
<dbReference type="OrthoDB" id="5984008at2759"/>
<keyword evidence="12" id="KW-0407">Ion channel</keyword>
<dbReference type="GO" id="GO:0016020">
    <property type="term" value="C:membrane"/>
    <property type="evidence" value="ECO:0007669"/>
    <property type="project" value="UniProtKB-SubCell"/>
</dbReference>
<dbReference type="InterPro" id="IPR036383">
    <property type="entry name" value="TSP1_rpt_sf"/>
</dbReference>
<dbReference type="InterPro" id="IPR036195">
    <property type="entry name" value="AbfB_ABD_sf"/>
</dbReference>
<feature type="transmembrane region" description="Helical" evidence="14">
    <location>
        <begin position="152"/>
        <end position="170"/>
    </location>
</feature>
<evidence type="ECO:0000256" key="5">
    <source>
        <dbReference type="ARBA" id="ARBA00022833"/>
    </source>
</evidence>
<gene>
    <name evidence="17" type="primary">GRIN2A</name>
    <name evidence="17" type="ORF">AWC38_SpisGene13977</name>
</gene>
<dbReference type="Gene3D" id="2.80.10.50">
    <property type="match status" value="1"/>
</dbReference>
<evidence type="ECO:0000256" key="4">
    <source>
        <dbReference type="ARBA" id="ARBA00022723"/>
    </source>
</evidence>
<keyword evidence="4" id="KW-0479">Metal-binding</keyword>
<feature type="domain" description="Ionotropic glutamate receptor C-terminal" evidence="15">
    <location>
        <begin position="20"/>
        <end position="377"/>
    </location>
</feature>
<dbReference type="Proteomes" id="UP000225706">
    <property type="component" value="Unassembled WGS sequence"/>
</dbReference>
<dbReference type="Pfam" id="PF00060">
    <property type="entry name" value="Lig_chan"/>
    <property type="match status" value="1"/>
</dbReference>
<keyword evidence="11" id="KW-1071">Ligand-gated ion channel</keyword>
<accession>A0A2B4RWJ8</accession>
<feature type="compositionally biased region" description="Polar residues" evidence="13">
    <location>
        <begin position="791"/>
        <end position="803"/>
    </location>
</feature>
<feature type="region of interest" description="Disordered" evidence="13">
    <location>
        <begin position="775"/>
        <end position="803"/>
    </location>
</feature>
<dbReference type="Gene3D" id="2.20.100.10">
    <property type="entry name" value="Thrombospondin type-1 (TSP1) repeat"/>
    <property type="match status" value="1"/>
</dbReference>
<feature type="transmembrane region" description="Helical" evidence="14">
    <location>
        <begin position="210"/>
        <end position="232"/>
    </location>
</feature>
<dbReference type="SUPFAM" id="SSF110221">
    <property type="entry name" value="AbfB domain"/>
    <property type="match status" value="1"/>
</dbReference>
<comment type="caution">
    <text evidence="17">The sequence shown here is derived from an EMBL/GenBank/DDBJ whole genome shotgun (WGS) entry which is preliminary data.</text>
</comment>
<evidence type="ECO:0000256" key="14">
    <source>
        <dbReference type="SAM" id="Phobius"/>
    </source>
</evidence>
<evidence type="ECO:0000313" key="18">
    <source>
        <dbReference type="Proteomes" id="UP000225706"/>
    </source>
</evidence>
<dbReference type="GO" id="GO:0046872">
    <property type="term" value="F:metal ion binding"/>
    <property type="evidence" value="ECO:0007669"/>
    <property type="project" value="UniProtKB-KW"/>
</dbReference>
<dbReference type="InterPro" id="IPR019594">
    <property type="entry name" value="Glu/Gly-bd"/>
</dbReference>
<evidence type="ECO:0000259" key="16">
    <source>
        <dbReference type="SMART" id="SM00918"/>
    </source>
</evidence>
<evidence type="ECO:0000313" key="17">
    <source>
        <dbReference type="EMBL" id="PFX21536.1"/>
    </source>
</evidence>
<dbReference type="Gene3D" id="3.40.190.10">
    <property type="entry name" value="Periplasmic binding protein-like II"/>
    <property type="match status" value="2"/>
</dbReference>
<feature type="region of interest" description="Disordered" evidence="13">
    <location>
        <begin position="969"/>
        <end position="989"/>
    </location>
</feature>
<evidence type="ECO:0000256" key="10">
    <source>
        <dbReference type="ARBA" id="ARBA00023180"/>
    </source>
</evidence>
<dbReference type="EMBL" id="LSMT01000273">
    <property type="protein sequence ID" value="PFX21536.1"/>
    <property type="molecule type" value="Genomic_DNA"/>
</dbReference>
<keyword evidence="7" id="KW-0406">Ion transport</keyword>
<evidence type="ECO:0000256" key="7">
    <source>
        <dbReference type="ARBA" id="ARBA00023065"/>
    </source>
</evidence>
<dbReference type="Pfam" id="PF05270">
    <property type="entry name" value="AbfB"/>
    <property type="match status" value="1"/>
</dbReference>
<dbReference type="Pfam" id="PF10613">
    <property type="entry name" value="Lig_chan-Glu_bd"/>
    <property type="match status" value="1"/>
</dbReference>
<keyword evidence="9 17" id="KW-0675">Receptor</keyword>
<dbReference type="InterPro" id="IPR000884">
    <property type="entry name" value="TSP1_rpt"/>
</dbReference>
<dbReference type="STRING" id="50429.A0A2B4RWJ8"/>
<dbReference type="GO" id="GO:0046373">
    <property type="term" value="P:L-arabinose metabolic process"/>
    <property type="evidence" value="ECO:0007669"/>
    <property type="project" value="InterPro"/>
</dbReference>
<feature type="domain" description="Ionotropic glutamate receptor L-glutamate and glycine-binding" evidence="16">
    <location>
        <begin position="26"/>
        <end position="90"/>
    </location>
</feature>
<dbReference type="GO" id="GO:0015276">
    <property type="term" value="F:ligand-gated monoatomic ion channel activity"/>
    <property type="evidence" value="ECO:0007669"/>
    <property type="project" value="InterPro"/>
</dbReference>
<dbReference type="SMART" id="SM00918">
    <property type="entry name" value="Lig_chan-Glu_bd"/>
    <property type="match status" value="1"/>
</dbReference>
<dbReference type="SMART" id="SM00209">
    <property type="entry name" value="TSP1"/>
    <property type="match status" value="1"/>
</dbReference>
<protein>
    <submittedName>
        <fullName evidence="17">Glutamate receptor ionotropic, NMDA 2A</fullName>
    </submittedName>
</protein>
<evidence type="ECO:0000256" key="8">
    <source>
        <dbReference type="ARBA" id="ARBA00023136"/>
    </source>
</evidence>
<feature type="transmembrane region" description="Helical" evidence="14">
    <location>
        <begin position="399"/>
        <end position="421"/>
    </location>
</feature>
<sequence length="1336" mass="148371">MGTSCPENTVPCREFLKDNDTLFPDNEGFWKRNEGSSRLQCCYGVMIDILIKIQEIEDFSFDLYLVKDGKYGSVDSTTKPMNGMIGDVYRGTADFALGGITITEERSKYVSFTTPYSDTALMFLVRRFEANNKTFAQIISDMRLMKSFRTELWLMCLIAFCAVAVTSWVFEKVYYYRNHKSAYLLPFEYMAYVYGNIFHVPLTKIQAKTYAVPSVMVVANFAALVLVSSYTANLLASLVTVEETNIVSGIADDKLVDPPKGFIFATIKDTSTEDFFRKSQSARLRKIHENMKDHNVETFSDGLKKLRSGELTAFISETGADDDPNCEIKEDGVPFELSGLAFALQKNSSWTRQISRAIHKLNAHDTIPHIFEKWTTSRCKVSQQTMVARPMGLGEFGGFFFNTAMICCGCFLLMLAEIVVYRKITRTRNSFSPQQCGKTQNVMSLPDILVYQLTVTALPASRNFTVVKLFPPSPQQSDAGIGPVPQEVGKGIVANQRSAFLGNRADSFRFHRPGFEHVPGSVSLESATHPGLYLRYKNYKFHLERNKPTGVFEKDATFIERKTQTKGAAAYELFNHPGWFMCHDTSSKFGLVAKNVDIGSHEFLLGCLYMAVAQTPTKKDLKERLKLSPTKKESAEARANVRNFSGIISNDVSVENLGKDTPKNESGGSLAKGVSLISGRFNKTDDAQLSNKTNSGKSNGAPLALSNVTAGKNGSFELTFDDDSDTMNSTKQTNRTGLLHGLKSADVTLELQVTNGTRKPQIDLQKEKQEVVITDTGNGFSGKGKNKLEAPTTNKLESNPTFYNRLGKSSSSITAKINPLVRENTAAVNKNQTGKIQSLAQMKTNLQLKGNAIVSNKDIAGKIQPFARPKINSLNKGNFSILNKNPTGQLQSFVSKQATNQPNPYGKQQFTLNFEFPNEDKTTPNTLPNQLAKITAKALGFIHSAYRSQQSQQQQQNSAQQFTRLGPVFRQQQQPQQQQQQQKQKQQEQFQGTLNYLNQQIPPQKILSAPHNFLNAPALVSPGGPLVNQLAFKTPNSQLPRQQLNKPGPPQLLNSYKFPGKSWGGLISVGKQSLMGNSANFHNYIQNGVNKQGKSRAKLDDEPNKTSENGEIILFEIDKCISLKFINKVRRPITLVSSMKLEGYLVTAETFKLKTIFKHPRKHHHVIFYARDSDDRDNEVLLNNNNAIAVTPGGCDMPFRSVVMSHHGQIGNKEIEHLRENDEYKSSMEAAKKAVLGKGDDNFTQWTAFGPCGATCGKSLQTRTRTCKLGKVCKGQSLESRTCIQTPCPGPHTEKVAPVIRSFLPNSPGQSKCPATCTKICMGWCPQRCCNPAARG</sequence>
<comment type="subcellular location">
    <subcellularLocation>
        <location evidence="1">Membrane</location>
        <topology evidence="1">Multi-pass membrane protein</topology>
    </subcellularLocation>
</comment>
<keyword evidence="10" id="KW-0325">Glycoprotein</keyword>
<reference evidence="18" key="1">
    <citation type="journal article" date="2017" name="bioRxiv">
        <title>Comparative analysis of the genomes of Stylophora pistillata and Acropora digitifera provides evidence for extensive differences between species of corals.</title>
        <authorList>
            <person name="Voolstra C.R."/>
            <person name="Li Y."/>
            <person name="Liew Y.J."/>
            <person name="Baumgarten S."/>
            <person name="Zoccola D."/>
            <person name="Flot J.-F."/>
            <person name="Tambutte S."/>
            <person name="Allemand D."/>
            <person name="Aranda M."/>
        </authorList>
    </citation>
    <scope>NUCLEOTIDE SEQUENCE [LARGE SCALE GENOMIC DNA]</scope>
</reference>
<keyword evidence="2" id="KW-0813">Transport</keyword>
<evidence type="ECO:0000256" key="6">
    <source>
        <dbReference type="ARBA" id="ARBA00022989"/>
    </source>
</evidence>
<feature type="compositionally biased region" description="Low complexity" evidence="13">
    <location>
        <begin position="971"/>
        <end position="989"/>
    </location>
</feature>
<dbReference type="InterPro" id="IPR015683">
    <property type="entry name" value="Ionotropic_Glu_rcpt"/>
</dbReference>
<dbReference type="InterPro" id="IPR001320">
    <property type="entry name" value="Iontro_rcpt_C"/>
</dbReference>
<dbReference type="SUPFAM" id="SSF53850">
    <property type="entry name" value="Periplasmic binding protein-like II"/>
    <property type="match status" value="1"/>
</dbReference>
<keyword evidence="18" id="KW-1185">Reference proteome</keyword>
<evidence type="ECO:0000256" key="2">
    <source>
        <dbReference type="ARBA" id="ARBA00022448"/>
    </source>
</evidence>
<keyword evidence="3 14" id="KW-0812">Transmembrane</keyword>
<dbReference type="SMART" id="SM00079">
    <property type="entry name" value="PBPe"/>
    <property type="match status" value="1"/>
</dbReference>
<dbReference type="PROSITE" id="PS50092">
    <property type="entry name" value="TSP1"/>
    <property type="match status" value="1"/>
</dbReference>
<evidence type="ECO:0000256" key="3">
    <source>
        <dbReference type="ARBA" id="ARBA00022692"/>
    </source>
</evidence>
<name>A0A2B4RWJ8_STYPI</name>
<evidence type="ECO:0000259" key="15">
    <source>
        <dbReference type="SMART" id="SM00079"/>
    </source>
</evidence>
<proteinExistence type="predicted"/>